<dbReference type="InterPro" id="IPR036397">
    <property type="entry name" value="RNaseH_sf"/>
</dbReference>
<dbReference type="InterPro" id="IPR012337">
    <property type="entry name" value="RNaseH-like_sf"/>
</dbReference>
<dbReference type="InterPro" id="IPR050240">
    <property type="entry name" value="DNA_pol_type-B"/>
</dbReference>
<feature type="non-terminal residue" evidence="2">
    <location>
        <position position="280"/>
    </location>
</feature>
<dbReference type="GO" id="GO:0003676">
    <property type="term" value="F:nucleic acid binding"/>
    <property type="evidence" value="ECO:0007669"/>
    <property type="project" value="InterPro"/>
</dbReference>
<dbReference type="SUPFAM" id="SSF56672">
    <property type="entry name" value="DNA/RNA polymerases"/>
    <property type="match status" value="1"/>
</dbReference>
<dbReference type="Pfam" id="PF03104">
    <property type="entry name" value="DNA_pol_B_exo1"/>
    <property type="match status" value="1"/>
</dbReference>
<organism evidence="2">
    <name type="scientific">marine metagenome</name>
    <dbReference type="NCBI Taxonomy" id="408172"/>
    <lineage>
        <taxon>unclassified sequences</taxon>
        <taxon>metagenomes</taxon>
        <taxon>ecological metagenomes</taxon>
    </lineage>
</organism>
<dbReference type="GO" id="GO:0003887">
    <property type="term" value="F:DNA-directed DNA polymerase activity"/>
    <property type="evidence" value="ECO:0007669"/>
    <property type="project" value="TreeGrafter"/>
</dbReference>
<sequence>KEQGFAPPEDPFNAVTAISLHCNWLKTTICLTIAPATMNIEEAKAITNKFENTILFGTEKEMLEAFLDLIDDADILSGWNSEGFDIPYLVNRVSRVMSKSHTRRFCLWDKLPRERKFERYGAEQQTFDIYGRVHMDYMQLYRKYTYHEMHSYSLDAIGEYEVKERKVDYEGTLDQLYNYDFEKFIAYSRQDVELLVKLDAKLQFIDLANVLAHSNTVLLQTTMGAVAQTDQAIMNEAHIKGMIVPDKRYDRDTTTAAGAYVAYPKKGMHKWIGSIDLNSL</sequence>
<accession>A0A382W4Y6</accession>
<evidence type="ECO:0000259" key="1">
    <source>
        <dbReference type="Pfam" id="PF03104"/>
    </source>
</evidence>
<dbReference type="SUPFAM" id="SSF53098">
    <property type="entry name" value="Ribonuclease H-like"/>
    <property type="match status" value="1"/>
</dbReference>
<dbReference type="PANTHER" id="PTHR10322:SF23">
    <property type="entry name" value="DNA POLYMERASE DELTA CATALYTIC SUBUNIT"/>
    <property type="match status" value="1"/>
</dbReference>
<dbReference type="Gene3D" id="3.90.1600.10">
    <property type="entry name" value="Palm domain of DNA polymerase"/>
    <property type="match status" value="1"/>
</dbReference>
<dbReference type="InterPro" id="IPR043502">
    <property type="entry name" value="DNA/RNA_pol_sf"/>
</dbReference>
<feature type="domain" description="DNA-directed DNA polymerase family B exonuclease" evidence="1">
    <location>
        <begin position="4"/>
        <end position="157"/>
    </location>
</feature>
<dbReference type="Gene3D" id="3.30.420.10">
    <property type="entry name" value="Ribonuclease H-like superfamily/Ribonuclease H"/>
    <property type="match status" value="1"/>
</dbReference>
<reference evidence="2" key="1">
    <citation type="submission" date="2018-05" db="EMBL/GenBank/DDBJ databases">
        <authorList>
            <person name="Lanie J.A."/>
            <person name="Ng W.-L."/>
            <person name="Kazmierczak K.M."/>
            <person name="Andrzejewski T.M."/>
            <person name="Davidsen T.M."/>
            <person name="Wayne K.J."/>
            <person name="Tettelin H."/>
            <person name="Glass J.I."/>
            <person name="Rusch D."/>
            <person name="Podicherti R."/>
            <person name="Tsui H.-C.T."/>
            <person name="Winkler M.E."/>
        </authorList>
    </citation>
    <scope>NUCLEOTIDE SEQUENCE</scope>
</reference>
<dbReference type="InterPro" id="IPR023211">
    <property type="entry name" value="DNA_pol_palm_dom_sf"/>
</dbReference>
<dbReference type="AlphaFoldDB" id="A0A382W4Y6"/>
<feature type="non-terminal residue" evidence="2">
    <location>
        <position position="1"/>
    </location>
</feature>
<dbReference type="InterPro" id="IPR006133">
    <property type="entry name" value="DNA-dir_DNA_pol_B_exonuc"/>
</dbReference>
<dbReference type="PANTHER" id="PTHR10322">
    <property type="entry name" value="DNA POLYMERASE CATALYTIC SUBUNIT"/>
    <property type="match status" value="1"/>
</dbReference>
<dbReference type="EMBL" id="UINC01157087">
    <property type="protein sequence ID" value="SVD53882.1"/>
    <property type="molecule type" value="Genomic_DNA"/>
</dbReference>
<proteinExistence type="predicted"/>
<name>A0A382W4Y6_9ZZZZ</name>
<dbReference type="GO" id="GO:0006261">
    <property type="term" value="P:DNA-templated DNA replication"/>
    <property type="evidence" value="ECO:0007669"/>
    <property type="project" value="TreeGrafter"/>
</dbReference>
<protein>
    <recommendedName>
        <fullName evidence="1">DNA-directed DNA polymerase family B exonuclease domain-containing protein</fullName>
    </recommendedName>
</protein>
<evidence type="ECO:0000313" key="2">
    <source>
        <dbReference type="EMBL" id="SVD53882.1"/>
    </source>
</evidence>
<gene>
    <name evidence="2" type="ORF">METZ01_LOCUS406736</name>
</gene>